<evidence type="ECO:0000313" key="1">
    <source>
        <dbReference type="EMBL" id="PWL52082.1"/>
    </source>
</evidence>
<protein>
    <submittedName>
        <fullName evidence="1">Uncharacterized protein</fullName>
    </submittedName>
</protein>
<sequence length="93" mass="10635">MEKKKIRMLFNSCAAAIENVADTGISTQEGQLEEVGVCLEDDYFITYHEKNDVIHFYNGTDDSLASLLTIDSTSPLLLMFQELMAIEKYYRED</sequence>
<accession>A0A316M0G4</accession>
<proteinExistence type="predicted"/>
<dbReference type="Proteomes" id="UP000246114">
    <property type="component" value="Unassembled WGS sequence"/>
</dbReference>
<dbReference type="RefSeq" id="WP_412347738.1">
    <property type="nucleotide sequence ID" value="NZ_JBKWKS010000011.1"/>
</dbReference>
<reference evidence="1 2" key="1">
    <citation type="submission" date="2018-03" db="EMBL/GenBank/DDBJ databases">
        <title>The uncultured portion of the human microbiome is neutrally assembled.</title>
        <authorList>
            <person name="Jeraldo P."/>
            <person name="Boardman L."/>
            <person name="White B.A."/>
            <person name="Nelson H."/>
            <person name="Goldenfeld N."/>
            <person name="Chia N."/>
        </authorList>
    </citation>
    <scope>NUCLEOTIDE SEQUENCE [LARGE SCALE GENOMIC DNA]</scope>
    <source>
        <strain evidence="1">CIM:MAG 903</strain>
    </source>
</reference>
<evidence type="ECO:0000313" key="2">
    <source>
        <dbReference type="Proteomes" id="UP000246114"/>
    </source>
</evidence>
<name>A0A316M0G4_9CLOT</name>
<organism evidence="1 2">
    <name type="scientific">Clostridium cadaveris</name>
    <dbReference type="NCBI Taxonomy" id="1529"/>
    <lineage>
        <taxon>Bacteria</taxon>
        <taxon>Bacillati</taxon>
        <taxon>Bacillota</taxon>
        <taxon>Clostridia</taxon>
        <taxon>Eubacteriales</taxon>
        <taxon>Clostridiaceae</taxon>
        <taxon>Clostridium</taxon>
    </lineage>
</organism>
<comment type="caution">
    <text evidence="1">The sequence shown here is derived from an EMBL/GenBank/DDBJ whole genome shotgun (WGS) entry which is preliminary data.</text>
</comment>
<dbReference type="EMBL" id="QAMZ01000052">
    <property type="protein sequence ID" value="PWL52082.1"/>
    <property type="molecule type" value="Genomic_DNA"/>
</dbReference>
<dbReference type="AlphaFoldDB" id="A0A316M0G4"/>
<gene>
    <name evidence="1" type="ORF">DBY38_12235</name>
</gene>